<dbReference type="EMBL" id="CP002608">
    <property type="protein sequence ID" value="AEB41258.1"/>
    <property type="molecule type" value="Genomic_DNA"/>
</dbReference>
<sequence>MKQTLTKRILLFLFLVIPIPLILNLIVISYFSFSAAKTNCVQTLYSHATNLSIEFDKRLSIHKLFIDRLANTLSLKTYASAVEGYTFAANELHVLPDTDVSLCLINVLDGSIHTKYPGDPFIRYLKEHPELKKKLSANIGRALLLTIESSKPQHYLVLTEDITPWNSPQISGLLVGFYPMAFLQKDLFQSLHITQGNIYLLNKYGETLFSSQPDEELPIFSLDLPNLPKISPKVSSSLKISAPPKVLREKNLVSITIKGKRYLGLLLNKIPIQGTYTLSLIPLRELIRESLTLPLNIFIFYVLAFCLMGWIFSKINKKLNQPLQELTLCMESAWRGNHNVRFEPQPYGYEINELGNIFNCTHLLLLNSIEKADIEYAFGTRLQKELTILESLQNSLLSPAFPTFPGITFFLKHLQGKQLSGHFYGWSPKDPHILLGVVGLAGDVGLPSYLYALSARSLFLAYATLYSSLTQVSEETTKSFSTTTEGNEASVSMTFLKYSSETQELSFLSTGGHAPTVFLKRKDTFSHLPSPSSLPILPGDLLIFVTGSQALIQHLSTLPLEALLKDSLSPVNDDNFISSLVELLNSQNLTETEGTLTILKFSLQAPMQNQVTERSL</sequence>
<dbReference type="InterPro" id="IPR001932">
    <property type="entry name" value="PPM-type_phosphatase-like_dom"/>
</dbReference>
<dbReference type="RefSeq" id="WP_013712336.1">
    <property type="nucleotide sequence ID" value="NC_015408.1"/>
</dbReference>
<dbReference type="Proteomes" id="UP000008305">
    <property type="component" value="Chromosome"/>
</dbReference>
<keyword evidence="5" id="KW-1185">Reference proteome</keyword>
<keyword evidence="2" id="KW-0812">Transmembrane</keyword>
<keyword evidence="2" id="KW-1133">Transmembrane helix</keyword>
<evidence type="ECO:0000259" key="3">
    <source>
        <dbReference type="SMART" id="SM00331"/>
    </source>
</evidence>
<protein>
    <recommendedName>
        <fullName evidence="3">PPM-type phosphatase domain-containing protein</fullName>
    </recommendedName>
</protein>
<dbReference type="AlphaFoldDB" id="A0AA34WHP1"/>
<evidence type="ECO:0000313" key="4">
    <source>
        <dbReference type="EMBL" id="AEB41258.1"/>
    </source>
</evidence>
<dbReference type="InterPro" id="IPR036457">
    <property type="entry name" value="PPM-type-like_dom_sf"/>
</dbReference>
<dbReference type="InterPro" id="IPR052016">
    <property type="entry name" value="Bact_Sigma-Reg"/>
</dbReference>
<feature type="domain" description="PPM-type phosphatase" evidence="3">
    <location>
        <begin position="404"/>
        <end position="596"/>
    </location>
</feature>
<dbReference type="KEGG" id="cpm:G5S_0245"/>
<evidence type="ECO:0000256" key="1">
    <source>
        <dbReference type="ARBA" id="ARBA00022801"/>
    </source>
</evidence>
<keyword evidence="2" id="KW-0472">Membrane</keyword>
<feature type="transmembrane region" description="Helical" evidence="2">
    <location>
        <begin position="293"/>
        <end position="312"/>
    </location>
</feature>
<proteinExistence type="predicted"/>
<organism evidence="4 5">
    <name type="scientific">Chlamydia pecorum (strain ATCC VR-628 / DSM 29919 / E58)</name>
    <name type="common">Chlamydophila pecorum</name>
    <dbReference type="NCBI Taxonomy" id="331635"/>
    <lineage>
        <taxon>Bacteria</taxon>
        <taxon>Pseudomonadati</taxon>
        <taxon>Chlamydiota</taxon>
        <taxon>Chlamydiia</taxon>
        <taxon>Chlamydiales</taxon>
        <taxon>Chlamydiaceae</taxon>
        <taxon>Chlamydia/Chlamydophila group</taxon>
        <taxon>Chlamydia</taxon>
    </lineage>
</organism>
<dbReference type="PANTHER" id="PTHR43156">
    <property type="entry name" value="STAGE II SPORULATION PROTEIN E-RELATED"/>
    <property type="match status" value="1"/>
</dbReference>
<dbReference type="SMART" id="SM00331">
    <property type="entry name" value="PP2C_SIG"/>
    <property type="match status" value="1"/>
</dbReference>
<dbReference type="PANTHER" id="PTHR43156:SF2">
    <property type="entry name" value="STAGE II SPORULATION PROTEIN E"/>
    <property type="match status" value="1"/>
</dbReference>
<evidence type="ECO:0000313" key="5">
    <source>
        <dbReference type="Proteomes" id="UP000008305"/>
    </source>
</evidence>
<name>A0AA34WHP1_CHLPE</name>
<reference evidence="4 5" key="1">
    <citation type="journal article" date="2011" name="J. Bacteriol.">
        <title>Genome sequence of the obligate intracellular animal pathogen Chlamydia pecorum E58.</title>
        <authorList>
            <person name="Mojica S."/>
            <person name="Huot Creasy H."/>
            <person name="Daugherty S."/>
            <person name="Read T.D."/>
            <person name="Kim T."/>
            <person name="Kaltenboeck B."/>
            <person name="Bavoil P."/>
            <person name="Myers G.S."/>
        </authorList>
    </citation>
    <scope>NUCLEOTIDE SEQUENCE [LARGE SCALE GENOMIC DNA]</scope>
    <source>
        <strain evidence="4 5">E58</strain>
    </source>
</reference>
<feature type="transmembrane region" description="Helical" evidence="2">
    <location>
        <begin position="9"/>
        <end position="33"/>
    </location>
</feature>
<gene>
    <name evidence="4" type="ordered locus">G5S_0245</name>
</gene>
<keyword evidence="1" id="KW-0378">Hydrolase</keyword>
<evidence type="ECO:0000256" key="2">
    <source>
        <dbReference type="SAM" id="Phobius"/>
    </source>
</evidence>
<dbReference type="GO" id="GO:0016791">
    <property type="term" value="F:phosphatase activity"/>
    <property type="evidence" value="ECO:0007669"/>
    <property type="project" value="TreeGrafter"/>
</dbReference>
<dbReference type="Gene3D" id="3.60.40.10">
    <property type="entry name" value="PPM-type phosphatase domain"/>
    <property type="match status" value="1"/>
</dbReference>
<accession>A0AA34WHP1</accession>